<reference evidence="5" key="2">
    <citation type="journal article" date="2021" name="PeerJ">
        <title>Extensive microbial diversity within the chicken gut microbiome revealed by metagenomics and culture.</title>
        <authorList>
            <person name="Gilroy R."/>
            <person name="Ravi A."/>
            <person name="Getino M."/>
            <person name="Pursley I."/>
            <person name="Horton D.L."/>
            <person name="Alikhan N.F."/>
            <person name="Baker D."/>
            <person name="Gharbi K."/>
            <person name="Hall N."/>
            <person name="Watson M."/>
            <person name="Adriaenssens E.M."/>
            <person name="Foster-Nyarko E."/>
            <person name="Jarju S."/>
            <person name="Secka A."/>
            <person name="Antonio M."/>
            <person name="Oren A."/>
            <person name="Chaudhuri R.R."/>
            <person name="La Ragione R."/>
            <person name="Hildebrand F."/>
            <person name="Pallen M.J."/>
        </authorList>
    </citation>
    <scope>NUCLEOTIDE SEQUENCE</scope>
    <source>
        <strain evidence="5">ChiSxjej2B14-6234</strain>
    </source>
</reference>
<dbReference type="PANTHER" id="PTHR47313:SF1">
    <property type="entry name" value="RIBOSOMAL RNA LARGE SUBUNIT METHYLTRANSFERASE K_L"/>
    <property type="match status" value="1"/>
</dbReference>
<dbReference type="EMBL" id="DVFJ01000028">
    <property type="protein sequence ID" value="HIQ72101.1"/>
    <property type="molecule type" value="Genomic_DNA"/>
</dbReference>
<proteinExistence type="predicted"/>
<comment type="caution">
    <text evidence="5">The sequence shown here is derived from an EMBL/GenBank/DDBJ whole genome shotgun (WGS) entry which is preliminary data.</text>
</comment>
<keyword evidence="1 5" id="KW-0489">Methyltransferase</keyword>
<dbReference type="Pfam" id="PF22020">
    <property type="entry name" value="RlmL_1st"/>
    <property type="match status" value="1"/>
</dbReference>
<evidence type="ECO:0000256" key="1">
    <source>
        <dbReference type="ARBA" id="ARBA00022603"/>
    </source>
</evidence>
<dbReference type="InterPro" id="IPR000241">
    <property type="entry name" value="RlmKL-like_Mtase"/>
</dbReference>
<gene>
    <name evidence="5" type="ORF">IAB73_07850</name>
</gene>
<dbReference type="Proteomes" id="UP000886887">
    <property type="component" value="Unassembled WGS sequence"/>
</dbReference>
<dbReference type="PROSITE" id="PS51165">
    <property type="entry name" value="THUMP"/>
    <property type="match status" value="1"/>
</dbReference>
<dbReference type="Pfam" id="PF02926">
    <property type="entry name" value="THUMP"/>
    <property type="match status" value="1"/>
</dbReference>
<dbReference type="InterPro" id="IPR004114">
    <property type="entry name" value="THUMP_dom"/>
</dbReference>
<evidence type="ECO:0000256" key="2">
    <source>
        <dbReference type="ARBA" id="ARBA00022679"/>
    </source>
</evidence>
<evidence type="ECO:0000313" key="6">
    <source>
        <dbReference type="Proteomes" id="UP000886887"/>
    </source>
</evidence>
<dbReference type="InterPro" id="IPR029063">
    <property type="entry name" value="SAM-dependent_MTases_sf"/>
</dbReference>
<evidence type="ECO:0000313" key="5">
    <source>
        <dbReference type="EMBL" id="HIQ72101.1"/>
    </source>
</evidence>
<organism evidence="5 6">
    <name type="scientific">Candidatus Onthenecus intestinigallinarum</name>
    <dbReference type="NCBI Taxonomy" id="2840875"/>
    <lineage>
        <taxon>Bacteria</taxon>
        <taxon>Bacillati</taxon>
        <taxon>Bacillota</taxon>
        <taxon>Clostridia</taxon>
        <taxon>Eubacteriales</taxon>
        <taxon>Candidatus Onthenecus</taxon>
    </lineage>
</organism>
<keyword evidence="3" id="KW-0694">RNA-binding</keyword>
<evidence type="ECO:0000259" key="4">
    <source>
        <dbReference type="PROSITE" id="PS51165"/>
    </source>
</evidence>
<dbReference type="GO" id="GO:0070043">
    <property type="term" value="F:rRNA (guanine-N7-)-methyltransferase activity"/>
    <property type="evidence" value="ECO:0007669"/>
    <property type="project" value="TreeGrafter"/>
</dbReference>
<protein>
    <submittedName>
        <fullName evidence="5">Class I SAM-dependent RNA methyltransferase</fullName>
    </submittedName>
</protein>
<dbReference type="Gene3D" id="3.30.2130.30">
    <property type="match status" value="1"/>
</dbReference>
<dbReference type="GO" id="GO:0003723">
    <property type="term" value="F:RNA binding"/>
    <property type="evidence" value="ECO:0007669"/>
    <property type="project" value="UniProtKB-UniRule"/>
</dbReference>
<reference evidence="5" key="1">
    <citation type="submission" date="2020-10" db="EMBL/GenBank/DDBJ databases">
        <authorList>
            <person name="Gilroy R."/>
        </authorList>
    </citation>
    <scope>NUCLEOTIDE SEQUENCE</scope>
    <source>
        <strain evidence="5">ChiSxjej2B14-6234</strain>
    </source>
</reference>
<dbReference type="SMART" id="SM00981">
    <property type="entry name" value="THUMP"/>
    <property type="match status" value="1"/>
</dbReference>
<dbReference type="Gene3D" id="3.40.50.150">
    <property type="entry name" value="Vaccinia Virus protein VP39"/>
    <property type="match status" value="1"/>
</dbReference>
<dbReference type="InterPro" id="IPR054170">
    <property type="entry name" value="RlmL_1st"/>
</dbReference>
<dbReference type="PANTHER" id="PTHR47313">
    <property type="entry name" value="RIBOSOMAL RNA LARGE SUBUNIT METHYLTRANSFERASE K/L"/>
    <property type="match status" value="1"/>
</dbReference>
<dbReference type="AlphaFoldDB" id="A0A9D0ZAA3"/>
<name>A0A9D0ZAA3_9FIRM</name>
<feature type="domain" description="THUMP" evidence="4">
    <location>
        <begin position="45"/>
        <end position="155"/>
    </location>
</feature>
<dbReference type="Pfam" id="PF01170">
    <property type="entry name" value="UPF0020"/>
    <property type="match status" value="1"/>
</dbReference>
<dbReference type="SUPFAM" id="SSF53335">
    <property type="entry name" value="S-adenosyl-L-methionine-dependent methyltransferases"/>
    <property type="match status" value="1"/>
</dbReference>
<dbReference type="GO" id="GO:0008990">
    <property type="term" value="F:rRNA (guanine-N2-)-methyltransferase activity"/>
    <property type="evidence" value="ECO:0007669"/>
    <property type="project" value="TreeGrafter"/>
</dbReference>
<keyword evidence="2" id="KW-0808">Transferase</keyword>
<accession>A0A9D0ZAA3</accession>
<evidence type="ECO:0000256" key="3">
    <source>
        <dbReference type="PROSITE-ProRule" id="PRU00529"/>
    </source>
</evidence>
<dbReference type="CDD" id="cd11715">
    <property type="entry name" value="THUMP_AdoMetMT"/>
    <property type="match status" value="1"/>
</dbReference>
<sequence>MDRRLEWMATAAFGLEGVVANELRHMGIDARAEMGGARFTAPPEQAFSANLWLRCADRVLLVMGRFPARTFDELFEGVRALPWADFIPADGRFPVTGRCARSQLMSVSDCQAIAKKAIVERLKAAYGRSWFDETGAVYAVNVALHGDIAQVTLDASGAALNRRGYRTWNGEAPLRETLAAALVQLSPWRPGQALYDPMCGTGTLLVEAAMRMADRAPGLTRPFDCESWGFMPALEMRRLREEAKARFDPARVEGIAGSDIDPQALELARRHIAQAGLAGRIQLRAADVRDVRLEAGRGTFLTNPPYGERLSDRRACEALYRELGLLLRRHPGFHLACITSHPGFERSFGRRADKRRRLYNGRLECEFMTFFSKEKPDGRASDRPKKEG</sequence>